<evidence type="ECO:0000256" key="5">
    <source>
        <dbReference type="ARBA" id="ARBA00023136"/>
    </source>
</evidence>
<evidence type="ECO:0000256" key="2">
    <source>
        <dbReference type="ARBA" id="ARBA00022475"/>
    </source>
</evidence>
<keyword evidence="3 6" id="KW-0812">Transmembrane</keyword>
<keyword evidence="5 6" id="KW-0472">Membrane</keyword>
<reference evidence="8 9" key="1">
    <citation type="submission" date="2016-11" db="EMBL/GenBank/DDBJ databases">
        <authorList>
            <person name="Jaros S."/>
            <person name="Januszkiewicz K."/>
            <person name="Wedrychowicz H."/>
        </authorList>
    </citation>
    <scope>NUCLEOTIDE SEQUENCE [LARGE SCALE GENOMIC DNA]</scope>
    <source>
        <strain evidence="8 9">DSM 21425</strain>
    </source>
</reference>
<accession>A0A1M6FXE5</accession>
<organism evidence="8 9">
    <name type="scientific">Mesonia phycicola</name>
    <dbReference type="NCBI Taxonomy" id="579105"/>
    <lineage>
        <taxon>Bacteria</taxon>
        <taxon>Pseudomonadati</taxon>
        <taxon>Bacteroidota</taxon>
        <taxon>Flavobacteriia</taxon>
        <taxon>Flavobacteriales</taxon>
        <taxon>Flavobacteriaceae</taxon>
        <taxon>Mesonia</taxon>
    </lineage>
</organism>
<dbReference type="InterPro" id="IPR027379">
    <property type="entry name" value="CLS_N"/>
</dbReference>
<protein>
    <submittedName>
        <fullName evidence="8">Phospholipase_D-nuclease N-terminal</fullName>
    </submittedName>
</protein>
<sequence length="94" mass="10964">MYIILIISLIILTIVLWFAAIIDITRSRFKEPYINTISLLAVLFFPVLGSIIYFLLKKQLTTKAPKKFQPNFNTNEISFKVSSYYNITTRDIKI</sequence>
<comment type="subcellular location">
    <subcellularLocation>
        <location evidence="1">Cell membrane</location>
        <topology evidence="1">Multi-pass membrane protein</topology>
    </subcellularLocation>
</comment>
<evidence type="ECO:0000313" key="9">
    <source>
        <dbReference type="Proteomes" id="UP000184225"/>
    </source>
</evidence>
<keyword evidence="9" id="KW-1185">Reference proteome</keyword>
<dbReference type="RefSeq" id="WP_073151821.1">
    <property type="nucleotide sequence ID" value="NZ_FQYY01000007.1"/>
</dbReference>
<feature type="transmembrane region" description="Helical" evidence="6">
    <location>
        <begin position="37"/>
        <end position="56"/>
    </location>
</feature>
<dbReference type="OrthoDB" id="1123449at2"/>
<dbReference type="AlphaFoldDB" id="A0A1M6FXE5"/>
<keyword evidence="2" id="KW-1003">Cell membrane</keyword>
<evidence type="ECO:0000256" key="4">
    <source>
        <dbReference type="ARBA" id="ARBA00022989"/>
    </source>
</evidence>
<feature type="transmembrane region" description="Helical" evidence="6">
    <location>
        <begin position="6"/>
        <end position="25"/>
    </location>
</feature>
<dbReference type="Proteomes" id="UP000184225">
    <property type="component" value="Unassembled WGS sequence"/>
</dbReference>
<evidence type="ECO:0000259" key="7">
    <source>
        <dbReference type="Pfam" id="PF13396"/>
    </source>
</evidence>
<evidence type="ECO:0000256" key="1">
    <source>
        <dbReference type="ARBA" id="ARBA00004651"/>
    </source>
</evidence>
<feature type="domain" description="Cardiolipin synthase N-terminal" evidence="7">
    <location>
        <begin position="15"/>
        <end position="56"/>
    </location>
</feature>
<dbReference type="Pfam" id="PF13396">
    <property type="entry name" value="PLDc_N"/>
    <property type="match status" value="1"/>
</dbReference>
<dbReference type="STRING" id="579105.SAMN04488096_1076"/>
<name>A0A1M6FXE5_9FLAO</name>
<evidence type="ECO:0000313" key="8">
    <source>
        <dbReference type="EMBL" id="SHJ02342.1"/>
    </source>
</evidence>
<proteinExistence type="predicted"/>
<dbReference type="EMBL" id="FQYY01000007">
    <property type="protein sequence ID" value="SHJ02342.1"/>
    <property type="molecule type" value="Genomic_DNA"/>
</dbReference>
<dbReference type="GO" id="GO:0005886">
    <property type="term" value="C:plasma membrane"/>
    <property type="evidence" value="ECO:0007669"/>
    <property type="project" value="UniProtKB-SubCell"/>
</dbReference>
<gene>
    <name evidence="8" type="ORF">SAMN04488096_1076</name>
</gene>
<keyword evidence="4 6" id="KW-1133">Transmembrane helix</keyword>
<evidence type="ECO:0000256" key="3">
    <source>
        <dbReference type="ARBA" id="ARBA00022692"/>
    </source>
</evidence>
<evidence type="ECO:0000256" key="6">
    <source>
        <dbReference type="SAM" id="Phobius"/>
    </source>
</evidence>